<gene>
    <name evidence="3" type="ORF">BSAL_02160</name>
</gene>
<organism evidence="3 4">
    <name type="scientific">Bodo saltans</name>
    <name type="common">Flagellated protozoan</name>
    <dbReference type="NCBI Taxonomy" id="75058"/>
    <lineage>
        <taxon>Eukaryota</taxon>
        <taxon>Discoba</taxon>
        <taxon>Euglenozoa</taxon>
        <taxon>Kinetoplastea</taxon>
        <taxon>Metakinetoplastina</taxon>
        <taxon>Eubodonida</taxon>
        <taxon>Bodonidae</taxon>
        <taxon>Bodo</taxon>
    </lineage>
</organism>
<dbReference type="Proteomes" id="UP000051952">
    <property type="component" value="Unassembled WGS sequence"/>
</dbReference>
<evidence type="ECO:0000313" key="3">
    <source>
        <dbReference type="EMBL" id="CUG90679.1"/>
    </source>
</evidence>
<feature type="transmembrane region" description="Helical" evidence="2">
    <location>
        <begin position="6"/>
        <end position="26"/>
    </location>
</feature>
<dbReference type="AlphaFoldDB" id="A0A0S4JGR7"/>
<feature type="compositionally biased region" description="Low complexity" evidence="1">
    <location>
        <begin position="37"/>
        <end position="62"/>
    </location>
</feature>
<reference evidence="4" key="1">
    <citation type="submission" date="2015-09" db="EMBL/GenBank/DDBJ databases">
        <authorList>
            <consortium name="Pathogen Informatics"/>
        </authorList>
    </citation>
    <scope>NUCLEOTIDE SEQUENCE [LARGE SCALE GENOMIC DNA]</scope>
    <source>
        <strain evidence="4">Lake Konstanz</strain>
    </source>
</reference>
<evidence type="ECO:0000256" key="1">
    <source>
        <dbReference type="SAM" id="MobiDB-lite"/>
    </source>
</evidence>
<evidence type="ECO:0000256" key="2">
    <source>
        <dbReference type="SAM" id="Phobius"/>
    </source>
</evidence>
<feature type="region of interest" description="Disordered" evidence="1">
    <location>
        <begin position="28"/>
        <end position="62"/>
    </location>
</feature>
<name>A0A0S4JGR7_BODSA</name>
<proteinExistence type="predicted"/>
<dbReference type="VEuPathDB" id="TriTrypDB:BSAL_02160"/>
<feature type="non-terminal residue" evidence="3">
    <location>
        <position position="102"/>
    </location>
</feature>
<evidence type="ECO:0000313" key="4">
    <source>
        <dbReference type="Proteomes" id="UP000051952"/>
    </source>
</evidence>
<keyword evidence="2" id="KW-0812">Transmembrane</keyword>
<dbReference type="EMBL" id="CYKH01001855">
    <property type="protein sequence ID" value="CUG90679.1"/>
    <property type="molecule type" value="Genomic_DNA"/>
</dbReference>
<keyword evidence="4" id="KW-1185">Reference proteome</keyword>
<keyword evidence="2" id="KW-1133">Transmembrane helix</keyword>
<protein>
    <submittedName>
        <fullName evidence="3">Membrane-associated protein, putative</fullName>
    </submittedName>
</protein>
<accession>A0A0S4JGR7</accession>
<sequence>MSTWHTAALLPNLSLSLFLFSCCYSMKRDNRKPPRPNRLLPLGNAPGRTTPSPSQVGSSTSVSPAFMTAHTTTAATFRISTPFFFLAKEFASYHPDLHKILR</sequence>
<keyword evidence="2" id="KW-0472">Membrane</keyword>